<evidence type="ECO:0000259" key="4">
    <source>
        <dbReference type="PROSITE" id="PS51206"/>
    </source>
</evidence>
<dbReference type="Gene3D" id="3.40.50.300">
    <property type="entry name" value="P-loop containing nucleotide triphosphate hydrolases"/>
    <property type="match status" value="1"/>
</dbReference>
<dbReference type="PANTHER" id="PTHR35372">
    <property type="entry name" value="ATP BINDING PROTEIN-RELATED"/>
    <property type="match status" value="1"/>
</dbReference>
<evidence type="ECO:0000256" key="2">
    <source>
        <dbReference type="ARBA" id="ARBA00022801"/>
    </source>
</evidence>
<organism evidence="5 6">
    <name type="scientific">Galdieria partita</name>
    <dbReference type="NCBI Taxonomy" id="83374"/>
    <lineage>
        <taxon>Eukaryota</taxon>
        <taxon>Rhodophyta</taxon>
        <taxon>Bangiophyceae</taxon>
        <taxon>Galdieriales</taxon>
        <taxon>Galdieriaceae</taxon>
        <taxon>Galdieria</taxon>
    </lineage>
</organism>
<dbReference type="Proteomes" id="UP001061958">
    <property type="component" value="Unassembled WGS sequence"/>
</dbReference>
<dbReference type="AlphaFoldDB" id="A0A9C7PTF9"/>
<keyword evidence="3" id="KW-0067">ATP-binding</keyword>
<gene>
    <name evidence="5" type="ORF">GpartN1_g1921.t1</name>
</gene>
<evidence type="ECO:0000313" key="5">
    <source>
        <dbReference type="EMBL" id="GJQ10130.1"/>
    </source>
</evidence>
<keyword evidence="1" id="KW-0547">Nucleotide-binding</keyword>
<dbReference type="InterPro" id="IPR051620">
    <property type="entry name" value="ORF904-like_C"/>
</dbReference>
<dbReference type="PANTHER" id="PTHR35372:SF2">
    <property type="entry name" value="SF3 HELICASE DOMAIN-CONTAINING PROTEIN"/>
    <property type="match status" value="1"/>
</dbReference>
<dbReference type="InterPro" id="IPR027417">
    <property type="entry name" value="P-loop_NTPase"/>
</dbReference>
<evidence type="ECO:0000313" key="6">
    <source>
        <dbReference type="Proteomes" id="UP001061958"/>
    </source>
</evidence>
<dbReference type="PROSITE" id="PS51206">
    <property type="entry name" value="SF3_HELICASE_1"/>
    <property type="match status" value="1"/>
</dbReference>
<dbReference type="OrthoDB" id="2442727at2759"/>
<keyword evidence="2" id="KW-0378">Hydrolase</keyword>
<proteinExistence type="predicted"/>
<accession>A0A9C7PTF9</accession>
<comment type="caution">
    <text evidence="5">The sequence shown here is derived from an EMBL/GenBank/DDBJ whole genome shotgun (WGS) entry which is preliminary data.</text>
</comment>
<feature type="domain" description="SF3 helicase" evidence="4">
    <location>
        <begin position="217"/>
        <end position="382"/>
    </location>
</feature>
<reference evidence="5" key="1">
    <citation type="journal article" date="2022" name="Proc. Natl. Acad. Sci. U.S.A.">
        <title>Life cycle and functional genomics of the unicellular red alga Galdieria for elucidating algal and plant evolution and industrial use.</title>
        <authorList>
            <person name="Hirooka S."/>
            <person name="Itabashi T."/>
            <person name="Ichinose T.M."/>
            <person name="Onuma R."/>
            <person name="Fujiwara T."/>
            <person name="Yamashita S."/>
            <person name="Jong L.W."/>
            <person name="Tomita R."/>
            <person name="Iwane A.H."/>
            <person name="Miyagishima S.Y."/>
        </authorList>
    </citation>
    <scope>NUCLEOTIDE SEQUENCE</scope>
    <source>
        <strain evidence="5">NBRC 102759</strain>
    </source>
</reference>
<dbReference type="InterPro" id="IPR014015">
    <property type="entry name" value="Helicase_SF3_DNA-vir"/>
</dbReference>
<dbReference type="EMBL" id="BQMJ01000013">
    <property type="protein sequence ID" value="GJQ10130.1"/>
    <property type="molecule type" value="Genomic_DNA"/>
</dbReference>
<sequence>MEATDSSSLSMLSAGSGGLPNGASSHFHILVNEMFGFSSLQELNDLLGHSSSVNKEPCDYFYACRDEPSCGIERLFLARPYIAKCKVCQRRLRISILRALVRKREDGVLVCLSVGSSFDWEPCDLFQTAVFADNLYRDARFLALTDGHIDRSILEASVSQKNTKNNIKTLNRVYDANLREVENVPSNRYTMIGTVDLDATEEDIQAVVDFLSEFLPEKWPNLLTLLGWAITGRTVGLQKFVVLIGSGGNGKGLLSQSIAKAFPNSTITVPPILLDRSSSSSKEGPTSFLKTAVSHPIVVVEEVPARIDENLLKLMSGGGTISTRGLYEKNFTQTQMRSLLMLLTNNIPQLGMSDAIKRRMLPVFCYADFTRFSNEHNAGIVKRSAAWCRLILEHSQKELDLTPFENYDFDEYDAVLDQINGILRPERGKGVRVKAVQRRLSSSLSAFQVISKLKALKYEVTEFPGKKRRDALVNNVRFKTNAELLLEESEADGETVVPPSSS</sequence>
<evidence type="ECO:0000256" key="3">
    <source>
        <dbReference type="ARBA" id="ARBA00022840"/>
    </source>
</evidence>
<name>A0A9C7PTF9_9RHOD</name>
<protein>
    <recommendedName>
        <fullName evidence="4">SF3 helicase domain-containing protein</fullName>
    </recommendedName>
</protein>
<evidence type="ECO:0000256" key="1">
    <source>
        <dbReference type="ARBA" id="ARBA00022741"/>
    </source>
</evidence>
<keyword evidence="6" id="KW-1185">Reference proteome</keyword>
<dbReference type="SUPFAM" id="SSF52540">
    <property type="entry name" value="P-loop containing nucleoside triphosphate hydrolases"/>
    <property type="match status" value="1"/>
</dbReference>
<dbReference type="GO" id="GO:0016787">
    <property type="term" value="F:hydrolase activity"/>
    <property type="evidence" value="ECO:0007669"/>
    <property type="project" value="UniProtKB-KW"/>
</dbReference>
<reference evidence="5" key="2">
    <citation type="submission" date="2022-01" db="EMBL/GenBank/DDBJ databases">
        <authorList>
            <person name="Hirooka S."/>
            <person name="Miyagishima S.Y."/>
        </authorList>
    </citation>
    <scope>NUCLEOTIDE SEQUENCE</scope>
    <source>
        <strain evidence="5">NBRC 102759</strain>
    </source>
</reference>
<dbReference type="GO" id="GO:0005524">
    <property type="term" value="F:ATP binding"/>
    <property type="evidence" value="ECO:0007669"/>
    <property type="project" value="UniProtKB-KW"/>
</dbReference>